<dbReference type="Proteomes" id="UP000663870">
    <property type="component" value="Unassembled WGS sequence"/>
</dbReference>
<dbReference type="GO" id="GO:0004672">
    <property type="term" value="F:protein kinase activity"/>
    <property type="evidence" value="ECO:0007669"/>
    <property type="project" value="InterPro"/>
</dbReference>
<keyword evidence="1" id="KW-0547">Nucleotide-binding</keyword>
<name>A0A815AKA5_9BILA</name>
<evidence type="ECO:0000259" key="3">
    <source>
        <dbReference type="PROSITE" id="PS50011"/>
    </source>
</evidence>
<dbReference type="PANTHER" id="PTHR24418">
    <property type="entry name" value="TYROSINE-PROTEIN KINASE"/>
    <property type="match status" value="1"/>
</dbReference>
<dbReference type="InterPro" id="IPR008266">
    <property type="entry name" value="Tyr_kinase_AS"/>
</dbReference>
<evidence type="ECO:0000256" key="1">
    <source>
        <dbReference type="ARBA" id="ARBA00022741"/>
    </source>
</evidence>
<dbReference type="GO" id="GO:0005524">
    <property type="term" value="F:ATP binding"/>
    <property type="evidence" value="ECO:0007669"/>
    <property type="project" value="UniProtKB-KW"/>
</dbReference>
<dbReference type="Proteomes" id="UP000663854">
    <property type="component" value="Unassembled WGS sequence"/>
</dbReference>
<keyword evidence="7" id="KW-1185">Reference proteome</keyword>
<dbReference type="Pfam" id="PF07714">
    <property type="entry name" value="PK_Tyr_Ser-Thr"/>
    <property type="match status" value="1"/>
</dbReference>
<evidence type="ECO:0000313" key="6">
    <source>
        <dbReference type="Proteomes" id="UP000663854"/>
    </source>
</evidence>
<organism evidence="4 6">
    <name type="scientific">Rotaria sordida</name>
    <dbReference type="NCBI Taxonomy" id="392033"/>
    <lineage>
        <taxon>Eukaryota</taxon>
        <taxon>Metazoa</taxon>
        <taxon>Spiralia</taxon>
        <taxon>Gnathifera</taxon>
        <taxon>Rotifera</taxon>
        <taxon>Eurotatoria</taxon>
        <taxon>Bdelloidea</taxon>
        <taxon>Philodinida</taxon>
        <taxon>Philodinidae</taxon>
        <taxon>Rotaria</taxon>
    </lineage>
</organism>
<dbReference type="PROSITE" id="PS50011">
    <property type="entry name" value="PROTEIN_KINASE_DOM"/>
    <property type="match status" value="1"/>
</dbReference>
<gene>
    <name evidence="5" type="ORF">JXQ802_LOCUS42806</name>
    <name evidence="4" type="ORF">PYM288_LOCUS27758</name>
</gene>
<sequence>MNTGSQFQYQFQLDVDIRRTQPRSLFQAFGKFIYEVEWIRRQGPSIVLLKIDGAKANREASFYVQLSCHLHIVRIFGLVESNPDSLMLLQERTPLGDLAELLRENNFRPTEKVLFEIFVQLCEALIFLAYNGIVHGDLACGNVLIFHQNPTEPINNLVKLTDFGLTRASPIYSVVDSSSSSTITTVPVRYAAPEILQTMDGSNYSEKSDVYSMGVLMWEACSQGTLPYQWIERDEDIRRRKQNNERLPRPASCSHQLWTIINQCWHLKPQNRPDFRLLKRSLLTLLFGSVSE</sequence>
<evidence type="ECO:0000256" key="2">
    <source>
        <dbReference type="ARBA" id="ARBA00022840"/>
    </source>
</evidence>
<keyword evidence="2" id="KW-0067">ATP-binding</keyword>
<dbReference type="InterPro" id="IPR000719">
    <property type="entry name" value="Prot_kinase_dom"/>
</dbReference>
<accession>A0A815AKA5</accession>
<feature type="domain" description="Protein kinase" evidence="3">
    <location>
        <begin position="1"/>
        <end position="283"/>
    </location>
</feature>
<dbReference type="InterPro" id="IPR001245">
    <property type="entry name" value="Ser-Thr/Tyr_kinase_cat_dom"/>
</dbReference>
<dbReference type="InterPro" id="IPR011009">
    <property type="entry name" value="Kinase-like_dom_sf"/>
</dbReference>
<protein>
    <recommendedName>
        <fullName evidence="3">Protein kinase domain-containing protein</fullName>
    </recommendedName>
</protein>
<dbReference type="PRINTS" id="PR00109">
    <property type="entry name" value="TYRKINASE"/>
</dbReference>
<reference evidence="4" key="1">
    <citation type="submission" date="2021-02" db="EMBL/GenBank/DDBJ databases">
        <authorList>
            <person name="Nowell W R."/>
        </authorList>
    </citation>
    <scope>NUCLEOTIDE SEQUENCE</scope>
</reference>
<dbReference type="Gene3D" id="1.10.510.10">
    <property type="entry name" value="Transferase(Phosphotransferase) domain 1"/>
    <property type="match status" value="1"/>
</dbReference>
<dbReference type="PROSITE" id="PS00109">
    <property type="entry name" value="PROTEIN_KINASE_TYR"/>
    <property type="match status" value="1"/>
</dbReference>
<evidence type="ECO:0000313" key="7">
    <source>
        <dbReference type="Proteomes" id="UP000663870"/>
    </source>
</evidence>
<dbReference type="AlphaFoldDB" id="A0A815AKA5"/>
<dbReference type="SUPFAM" id="SSF56112">
    <property type="entry name" value="Protein kinase-like (PK-like)"/>
    <property type="match status" value="1"/>
</dbReference>
<comment type="caution">
    <text evidence="4">The sequence shown here is derived from an EMBL/GenBank/DDBJ whole genome shotgun (WGS) entry which is preliminary data.</text>
</comment>
<proteinExistence type="predicted"/>
<dbReference type="EMBL" id="CAJNOH010001889">
    <property type="protein sequence ID" value="CAF1258636.1"/>
    <property type="molecule type" value="Genomic_DNA"/>
</dbReference>
<dbReference type="EMBL" id="CAJNOL010002953">
    <property type="protein sequence ID" value="CAF1539024.1"/>
    <property type="molecule type" value="Genomic_DNA"/>
</dbReference>
<evidence type="ECO:0000313" key="5">
    <source>
        <dbReference type="EMBL" id="CAF1539024.1"/>
    </source>
</evidence>
<dbReference type="InterPro" id="IPR050198">
    <property type="entry name" value="Non-receptor_tyrosine_kinases"/>
</dbReference>
<evidence type="ECO:0000313" key="4">
    <source>
        <dbReference type="EMBL" id="CAF1258636.1"/>
    </source>
</evidence>